<sequence length="118" mass="13389">VTSIEVADPFSQVPRERADMPYLLLAGFGDVTLIRRFDLRADLISALVERWRLETHTLHMSCWKCTITLEDVAMHLRVQVDGHVVMGQSKVLEHLVLEINNVGDIVPRALLSVKTWGK</sequence>
<dbReference type="PANTHER" id="PTHR46033:SF8">
    <property type="entry name" value="PROTEIN MAINTENANCE OF MERISTEMS-LIKE"/>
    <property type="match status" value="1"/>
</dbReference>
<dbReference type="GO" id="GO:0010073">
    <property type="term" value="P:meristem maintenance"/>
    <property type="evidence" value="ECO:0007669"/>
    <property type="project" value="InterPro"/>
</dbReference>
<dbReference type="InterPro" id="IPR044824">
    <property type="entry name" value="MAIN-like"/>
</dbReference>
<organism evidence="2 3">
    <name type="scientific">Gossypium stocksii</name>
    <dbReference type="NCBI Taxonomy" id="47602"/>
    <lineage>
        <taxon>Eukaryota</taxon>
        <taxon>Viridiplantae</taxon>
        <taxon>Streptophyta</taxon>
        <taxon>Embryophyta</taxon>
        <taxon>Tracheophyta</taxon>
        <taxon>Spermatophyta</taxon>
        <taxon>Magnoliopsida</taxon>
        <taxon>eudicotyledons</taxon>
        <taxon>Gunneridae</taxon>
        <taxon>Pentapetalae</taxon>
        <taxon>rosids</taxon>
        <taxon>malvids</taxon>
        <taxon>Malvales</taxon>
        <taxon>Malvaceae</taxon>
        <taxon>Malvoideae</taxon>
        <taxon>Gossypium</taxon>
    </lineage>
</organism>
<dbReference type="InterPro" id="IPR019557">
    <property type="entry name" value="AminoTfrase-like_pln_mobile"/>
</dbReference>
<evidence type="ECO:0000313" key="3">
    <source>
        <dbReference type="Proteomes" id="UP000828251"/>
    </source>
</evidence>
<evidence type="ECO:0000259" key="1">
    <source>
        <dbReference type="Pfam" id="PF10536"/>
    </source>
</evidence>
<reference evidence="2 3" key="1">
    <citation type="journal article" date="2021" name="Plant Biotechnol. J.">
        <title>Multi-omics assisted identification of the key and species-specific regulatory components of drought-tolerant mechanisms in Gossypium stocksii.</title>
        <authorList>
            <person name="Yu D."/>
            <person name="Ke L."/>
            <person name="Zhang D."/>
            <person name="Wu Y."/>
            <person name="Sun Y."/>
            <person name="Mei J."/>
            <person name="Sun J."/>
            <person name="Sun Y."/>
        </authorList>
    </citation>
    <scope>NUCLEOTIDE SEQUENCE [LARGE SCALE GENOMIC DNA]</scope>
    <source>
        <strain evidence="3">cv. E1</strain>
        <tissue evidence="2">Leaf</tissue>
    </source>
</reference>
<keyword evidence="3" id="KW-1185">Reference proteome</keyword>
<evidence type="ECO:0000313" key="2">
    <source>
        <dbReference type="EMBL" id="KAH1031511.1"/>
    </source>
</evidence>
<feature type="non-terminal residue" evidence="2">
    <location>
        <position position="1"/>
    </location>
</feature>
<gene>
    <name evidence="2" type="ORF">J1N35_043685</name>
</gene>
<dbReference type="Proteomes" id="UP000828251">
    <property type="component" value="Unassembled WGS sequence"/>
</dbReference>
<name>A0A9D3U7Q2_9ROSI</name>
<comment type="caution">
    <text evidence="2">The sequence shown here is derived from an EMBL/GenBank/DDBJ whole genome shotgun (WGS) entry which is preliminary data.</text>
</comment>
<dbReference type="PANTHER" id="PTHR46033">
    <property type="entry name" value="PROTEIN MAIN-LIKE 2"/>
    <property type="match status" value="1"/>
</dbReference>
<proteinExistence type="predicted"/>
<protein>
    <recommendedName>
        <fullName evidence="1">Aminotransferase-like plant mobile domain-containing protein</fullName>
    </recommendedName>
</protein>
<dbReference type="OrthoDB" id="784956at2759"/>
<feature type="domain" description="Aminotransferase-like plant mobile" evidence="1">
    <location>
        <begin position="27"/>
        <end position="90"/>
    </location>
</feature>
<dbReference type="AlphaFoldDB" id="A0A9D3U7Q2"/>
<accession>A0A9D3U7Q2</accession>
<dbReference type="Pfam" id="PF10536">
    <property type="entry name" value="PMD"/>
    <property type="match status" value="1"/>
</dbReference>
<dbReference type="EMBL" id="JAIQCV010000013">
    <property type="protein sequence ID" value="KAH1031511.1"/>
    <property type="molecule type" value="Genomic_DNA"/>
</dbReference>